<organism evidence="1 2">
    <name type="scientific">Ajellomyces capsulatus (strain G186AR / H82 / ATCC MYA-2454 / RMSCC 2432)</name>
    <name type="common">Darling's disease fungus</name>
    <name type="synonym">Histoplasma capsulatum</name>
    <dbReference type="NCBI Taxonomy" id="447093"/>
    <lineage>
        <taxon>Eukaryota</taxon>
        <taxon>Fungi</taxon>
        <taxon>Dikarya</taxon>
        <taxon>Ascomycota</taxon>
        <taxon>Pezizomycotina</taxon>
        <taxon>Eurotiomycetes</taxon>
        <taxon>Eurotiomycetidae</taxon>
        <taxon>Onygenales</taxon>
        <taxon>Ajellomycetaceae</taxon>
        <taxon>Histoplasma</taxon>
    </lineage>
</organism>
<protein>
    <submittedName>
        <fullName evidence="1">Uncharacterized protein</fullName>
    </submittedName>
</protein>
<keyword evidence="2" id="KW-1185">Reference proteome</keyword>
<dbReference type="GeneID" id="69033697"/>
<dbReference type="AlphaFoldDB" id="C0NC34"/>
<dbReference type="VEuPathDB" id="FungiDB:I7I50_02595"/>
<name>C0NC34_AJECG</name>
<dbReference type="Proteomes" id="UP000001631">
    <property type="component" value="Unassembled WGS sequence"/>
</dbReference>
<proteinExistence type="predicted"/>
<dbReference type="RefSeq" id="XP_045291705.1">
    <property type="nucleotide sequence ID" value="XM_045427730.1"/>
</dbReference>
<evidence type="ECO:0000313" key="2">
    <source>
        <dbReference type="Proteomes" id="UP000001631"/>
    </source>
</evidence>
<dbReference type="HOGENOM" id="CLU_2003246_0_0_1"/>
<dbReference type="STRING" id="447093.C0NC34"/>
<evidence type="ECO:0000313" key="1">
    <source>
        <dbReference type="EMBL" id="EEH11225.1"/>
    </source>
</evidence>
<reference evidence="1" key="1">
    <citation type="submission" date="2009-02" db="EMBL/GenBank/DDBJ databases">
        <title>The Genome Sequence of Ajellomyces capsulatus strain G186AR.</title>
        <authorList>
            <consortium name="The Broad Institute Genome Sequencing Platform"/>
            <person name="Champion M."/>
            <person name="Cuomo C."/>
            <person name="Ma L.-J."/>
            <person name="Henn M.R."/>
            <person name="Sil A."/>
            <person name="Goldman B."/>
            <person name="Young S.K."/>
            <person name="Kodira C.D."/>
            <person name="Zeng Q."/>
            <person name="Koehrsen M."/>
            <person name="Alvarado L."/>
            <person name="Berlin A."/>
            <person name="Borenstein D."/>
            <person name="Chen Z."/>
            <person name="Engels R."/>
            <person name="Freedman E."/>
            <person name="Gellesch M."/>
            <person name="Goldberg J."/>
            <person name="Griggs A."/>
            <person name="Gujja S."/>
            <person name="Heiman D."/>
            <person name="Hepburn T."/>
            <person name="Howarth C."/>
            <person name="Jen D."/>
            <person name="Larson L."/>
            <person name="Lewis B."/>
            <person name="Mehta T."/>
            <person name="Park D."/>
            <person name="Pearson M."/>
            <person name="Roberts A."/>
            <person name="Saif S."/>
            <person name="Shea T."/>
            <person name="Shenoy N."/>
            <person name="Sisk P."/>
            <person name="Stolte C."/>
            <person name="Sykes S."/>
            <person name="Walk T."/>
            <person name="White J."/>
            <person name="Yandava C."/>
            <person name="Klein B."/>
            <person name="McEwen J.G."/>
            <person name="Puccia R."/>
            <person name="Goldman G.H."/>
            <person name="Felipe M.S."/>
            <person name="Nino-Vega G."/>
            <person name="San-Blas G."/>
            <person name="Taylor J."/>
            <person name="Mendoza L."/>
            <person name="Galagan J."/>
            <person name="Nusbaum C."/>
            <person name="Birren B."/>
        </authorList>
    </citation>
    <scope>NUCLEOTIDE SEQUENCE</scope>
    <source>
        <strain evidence="1">G186AR</strain>
    </source>
</reference>
<dbReference type="EMBL" id="GG663363">
    <property type="protein sequence ID" value="EEH11225.1"/>
    <property type="molecule type" value="Genomic_DNA"/>
</dbReference>
<dbReference type="InParanoid" id="C0NC34"/>
<gene>
    <name evidence="1" type="ORF">HCBG_00680</name>
</gene>
<sequence>MHRTAVESSQTVNEPIFKSFGILDQFLAAWVSLDTASGIIMSNFVFNTGPALQKQTFVGVSGHIAIAKFKMEYYVFDYTPTLTFLPEEPEFRTGTFLSDCEMHCNGEKINNPPKVSTYAGTDES</sequence>
<accession>C0NC34</accession>